<dbReference type="PROSITE" id="PS51278">
    <property type="entry name" value="GATASE_TYPE_2"/>
    <property type="match status" value="1"/>
</dbReference>
<dbReference type="Pfam" id="PF00733">
    <property type="entry name" value="Asn_synthase"/>
    <property type="match status" value="1"/>
</dbReference>
<keyword evidence="10" id="KW-1185">Reference proteome</keyword>
<evidence type="ECO:0000313" key="10">
    <source>
        <dbReference type="Proteomes" id="UP001549164"/>
    </source>
</evidence>
<evidence type="ECO:0000256" key="1">
    <source>
        <dbReference type="ARBA" id="ARBA00005187"/>
    </source>
</evidence>
<dbReference type="InterPro" id="IPR001962">
    <property type="entry name" value="Asn_synthase"/>
</dbReference>
<dbReference type="Pfam" id="PF13537">
    <property type="entry name" value="GATase_7"/>
    <property type="match status" value="1"/>
</dbReference>
<keyword evidence="4" id="KW-0547">Nucleotide-binding</keyword>
<evidence type="ECO:0000313" key="9">
    <source>
        <dbReference type="EMBL" id="MET3600715.1"/>
    </source>
</evidence>
<name>A0ABV2ICR6_9HYPH</name>
<dbReference type="RefSeq" id="WP_354434602.1">
    <property type="nucleotide sequence ID" value="NZ_JBEPLY010000009.1"/>
</dbReference>
<dbReference type="Gene3D" id="3.40.50.620">
    <property type="entry name" value="HUPs"/>
    <property type="match status" value="1"/>
</dbReference>
<dbReference type="CDD" id="cd00712">
    <property type="entry name" value="AsnB"/>
    <property type="match status" value="1"/>
</dbReference>
<dbReference type="InterPro" id="IPR029055">
    <property type="entry name" value="Ntn_hydrolases_N"/>
</dbReference>
<dbReference type="Proteomes" id="UP001549164">
    <property type="component" value="Unassembled WGS sequence"/>
</dbReference>
<evidence type="ECO:0000256" key="3">
    <source>
        <dbReference type="ARBA" id="ARBA00012737"/>
    </source>
</evidence>
<dbReference type="Gene3D" id="3.60.20.10">
    <property type="entry name" value="Glutamine Phosphoribosylpyrophosphate, subunit 1, domain 1"/>
    <property type="match status" value="1"/>
</dbReference>
<comment type="caution">
    <text evidence="9">The sequence shown here is derived from an EMBL/GenBank/DDBJ whole genome shotgun (WGS) entry which is preliminary data.</text>
</comment>
<evidence type="ECO:0000256" key="2">
    <source>
        <dbReference type="ARBA" id="ARBA00005752"/>
    </source>
</evidence>
<evidence type="ECO:0000256" key="6">
    <source>
        <dbReference type="ARBA" id="ARBA00022962"/>
    </source>
</evidence>
<dbReference type="InterPro" id="IPR014729">
    <property type="entry name" value="Rossmann-like_a/b/a_fold"/>
</dbReference>
<gene>
    <name evidence="9" type="ORF">ABID12_002666</name>
</gene>
<reference evidence="9 10" key="1">
    <citation type="submission" date="2024-06" db="EMBL/GenBank/DDBJ databases">
        <title>Genomic Encyclopedia of Type Strains, Phase IV (KMG-IV): sequencing the most valuable type-strain genomes for metagenomic binning, comparative biology and taxonomic classification.</title>
        <authorList>
            <person name="Goeker M."/>
        </authorList>
    </citation>
    <scope>NUCLEOTIDE SEQUENCE [LARGE SCALE GENOMIC DNA]</scope>
    <source>
        <strain evidence="9 10">DSM 28102</strain>
    </source>
</reference>
<dbReference type="InterPro" id="IPR033738">
    <property type="entry name" value="AsnB_N"/>
</dbReference>
<dbReference type="EC" id="6.3.5.4" evidence="3"/>
<protein>
    <recommendedName>
        <fullName evidence="3">asparagine synthase (glutamine-hydrolyzing)</fullName>
        <ecNumber evidence="3">6.3.5.4</ecNumber>
    </recommendedName>
</protein>
<comment type="pathway">
    <text evidence="1">Amino-acid biosynthesis; L-asparagine biosynthesis; L-asparagine from L-aspartate (L-Gln route): step 1/1.</text>
</comment>
<comment type="similarity">
    <text evidence="2">Belongs to the asparagine synthetase family.</text>
</comment>
<accession>A0ABV2ICR6</accession>
<organism evidence="9 10">
    <name type="scientific">Martelella mangrovi</name>
    <dbReference type="NCBI Taxonomy" id="1397477"/>
    <lineage>
        <taxon>Bacteria</taxon>
        <taxon>Pseudomonadati</taxon>
        <taxon>Pseudomonadota</taxon>
        <taxon>Alphaproteobacteria</taxon>
        <taxon>Hyphomicrobiales</taxon>
        <taxon>Aurantimonadaceae</taxon>
        <taxon>Martelella</taxon>
    </lineage>
</organism>
<sequence>MCGIVGIANLDKRPLSARQISDLKKATRLLAHRGPDAERIILDDNVGLGFRRLSIVDTSDQGMQPFLNEDDTILCAVNGEIYNSDALRRRLQGRHKLRSRSDCEVVVHLYEEMGPAYANPLDGMFAAAIVDFRHGKLLLTRDRFGIKPLFYSMQRHTLVFASEIKALFMFHNIERQLNWSECLEDRWLSGGFTFAAQPAPSYFERIEPVEPGTTVAFDFSTGQMEVRRYWQLPCPEEPIEEFSCQNKEEVVTLYGNRLQTSVTGCLMSDVEIGIALSGGIDSMAVAALAGMGDLHSFTILNQSTLANHDAEWAARAAASLRLKNHQVLLSDLEQVRPQDWLRLLWIAESPYCGAEHLFKFHLYRCARMLRPNLKVVLTGQGSDEFNGGYSSLWPVERPEWQCFIDTISAFADIDSELAPYVRWNTILGRPVVKPMDVNKTGGFERGSFHNYMRSKMRDLQVYNLWLEDRLSASQGMEVRLPFLNHNLVELMATLPPELHDPLLWNKYILRSAVSCALSEDFCHRPKGALFYGPETKATTNLVLFLIYRLVENGDLDAAFARGTEAAERLDYLQLRACIEDCRRSQDDTTAQLLLRLVNMALLDLIAKSPELCADAYSAPYPDVHSLTVSSWEDSYTDIEKHVLRNHRSISNMESGSRHD</sequence>
<proteinExistence type="inferred from homology"/>
<dbReference type="InterPro" id="IPR006426">
    <property type="entry name" value="Asn_synth_AEB"/>
</dbReference>
<evidence type="ECO:0000256" key="5">
    <source>
        <dbReference type="ARBA" id="ARBA00022840"/>
    </source>
</evidence>
<dbReference type="PANTHER" id="PTHR43284:SF1">
    <property type="entry name" value="ASPARAGINE SYNTHETASE"/>
    <property type="match status" value="1"/>
</dbReference>
<dbReference type="PANTHER" id="PTHR43284">
    <property type="entry name" value="ASPARAGINE SYNTHETASE (GLUTAMINE-HYDROLYZING)"/>
    <property type="match status" value="1"/>
</dbReference>
<dbReference type="CDD" id="cd01991">
    <property type="entry name" value="Asn_synthase_B_C"/>
    <property type="match status" value="1"/>
</dbReference>
<dbReference type="NCBIfam" id="TIGR01536">
    <property type="entry name" value="asn_synth_AEB"/>
    <property type="match status" value="1"/>
</dbReference>
<evidence type="ECO:0000259" key="8">
    <source>
        <dbReference type="PROSITE" id="PS51278"/>
    </source>
</evidence>
<dbReference type="SUPFAM" id="SSF52402">
    <property type="entry name" value="Adenine nucleotide alpha hydrolases-like"/>
    <property type="match status" value="1"/>
</dbReference>
<dbReference type="GO" id="GO:0004066">
    <property type="term" value="F:asparagine synthase (glutamine-hydrolyzing) activity"/>
    <property type="evidence" value="ECO:0007669"/>
    <property type="project" value="UniProtKB-EC"/>
</dbReference>
<dbReference type="PIRSF" id="PIRSF001589">
    <property type="entry name" value="Asn_synthetase_glu-h"/>
    <property type="match status" value="1"/>
</dbReference>
<keyword evidence="5" id="KW-0067">ATP-binding</keyword>
<keyword evidence="9" id="KW-0436">Ligase</keyword>
<dbReference type="InterPro" id="IPR017932">
    <property type="entry name" value="GATase_2_dom"/>
</dbReference>
<evidence type="ECO:0000256" key="7">
    <source>
        <dbReference type="ARBA" id="ARBA00048741"/>
    </source>
</evidence>
<comment type="catalytic activity">
    <reaction evidence="7">
        <text>L-aspartate + L-glutamine + ATP + H2O = L-asparagine + L-glutamate + AMP + diphosphate + H(+)</text>
        <dbReference type="Rhea" id="RHEA:12228"/>
        <dbReference type="ChEBI" id="CHEBI:15377"/>
        <dbReference type="ChEBI" id="CHEBI:15378"/>
        <dbReference type="ChEBI" id="CHEBI:29985"/>
        <dbReference type="ChEBI" id="CHEBI:29991"/>
        <dbReference type="ChEBI" id="CHEBI:30616"/>
        <dbReference type="ChEBI" id="CHEBI:33019"/>
        <dbReference type="ChEBI" id="CHEBI:58048"/>
        <dbReference type="ChEBI" id="CHEBI:58359"/>
        <dbReference type="ChEBI" id="CHEBI:456215"/>
        <dbReference type="EC" id="6.3.5.4"/>
    </reaction>
</comment>
<keyword evidence="6" id="KW-0315">Glutamine amidotransferase</keyword>
<dbReference type="InterPro" id="IPR051786">
    <property type="entry name" value="ASN_synthetase/amidase"/>
</dbReference>
<evidence type="ECO:0000256" key="4">
    <source>
        <dbReference type="ARBA" id="ARBA00022741"/>
    </source>
</evidence>
<feature type="domain" description="Glutamine amidotransferase type-2" evidence="8">
    <location>
        <begin position="2"/>
        <end position="220"/>
    </location>
</feature>
<dbReference type="SUPFAM" id="SSF56235">
    <property type="entry name" value="N-terminal nucleophile aminohydrolases (Ntn hydrolases)"/>
    <property type="match status" value="1"/>
</dbReference>
<dbReference type="EMBL" id="JBEPLY010000009">
    <property type="protein sequence ID" value="MET3600715.1"/>
    <property type="molecule type" value="Genomic_DNA"/>
</dbReference>